<dbReference type="PANTHER" id="PTHR31370">
    <property type="entry name" value="F-BOX PROTEIN FAMILY-LIKE"/>
    <property type="match status" value="1"/>
</dbReference>
<dbReference type="Proteomes" id="UP001632038">
    <property type="component" value="Unassembled WGS sequence"/>
</dbReference>
<dbReference type="EMBL" id="JAVIJP010000017">
    <property type="protein sequence ID" value="KAL3640469.1"/>
    <property type="molecule type" value="Genomic_DNA"/>
</dbReference>
<feature type="domain" description="F-box" evidence="1">
    <location>
        <begin position="9"/>
        <end position="55"/>
    </location>
</feature>
<sequence length="645" mass="71009">MLLPGMCGSSLLLSLPDDIFSVITRSLSPRDISSLGLSCRGLHAVVASDKVWLAQCDKLGLIPCNTLVEWRNGVCSYKALCRFLVNISPLTGIWVHQNPELGNVVYVMPGFLSIVGCRIIPQEVGPLGLDEGPILWTPVFEILCDHEGSAQFFLHGSERGADYVYPGMLKSVDINCNVLLLEAEPRHHKHRGKLSYSKSLAHDVVNNYRLPSLDSGISKSSSQRVVGQKSIGTTFNRLGFGDRRRLLDVVTSQVRQVIPDTVNSVLIPRSRNNEFDPKQDFTGFYERRLLLLQMFNGDKRDVKACALGLSEVCKSHNSKPGDGDPARCTKSKTLSGLLKNGLKQILGTSSSAHGNRESSSQKNGLGCESKHVQLHEFLKSGDTIRLSLRAVTMKLSSYRAWPNMHDSRFALYKLPIRAPKSDHEYAGLWGGTFGWPPGNPSEDKPGKALFLILISYEESEDQQLLIATKILEGTSYVLHPNGSAMFMVNVGQPSLDTFPWGGDKECDDRVDVRESFVGEGIANGYGFRYPGSKPGTLFVVENGLLVFVWKESRAALTLQRLDLADLLRKGERVPCLSPVSNFAYLTKTYSNVFSGFSNSTNSMASPSAAVKQRALSLTRGFAVEISMFCSILKGFDYDDLQNKAA</sequence>
<dbReference type="PROSITE" id="PS50181">
    <property type="entry name" value="FBOX"/>
    <property type="match status" value="1"/>
</dbReference>
<dbReference type="AlphaFoldDB" id="A0ABD3DF42"/>
<organism evidence="2 3">
    <name type="scientific">Castilleja foliolosa</name>
    <dbReference type="NCBI Taxonomy" id="1961234"/>
    <lineage>
        <taxon>Eukaryota</taxon>
        <taxon>Viridiplantae</taxon>
        <taxon>Streptophyta</taxon>
        <taxon>Embryophyta</taxon>
        <taxon>Tracheophyta</taxon>
        <taxon>Spermatophyta</taxon>
        <taxon>Magnoliopsida</taxon>
        <taxon>eudicotyledons</taxon>
        <taxon>Gunneridae</taxon>
        <taxon>Pentapetalae</taxon>
        <taxon>asterids</taxon>
        <taxon>lamiids</taxon>
        <taxon>Lamiales</taxon>
        <taxon>Orobanchaceae</taxon>
        <taxon>Pedicularideae</taxon>
        <taxon>Castillejinae</taxon>
        <taxon>Castilleja</taxon>
    </lineage>
</organism>
<dbReference type="InterPro" id="IPR001810">
    <property type="entry name" value="F-box_dom"/>
</dbReference>
<dbReference type="SUPFAM" id="SSF81383">
    <property type="entry name" value="F-box domain"/>
    <property type="match status" value="1"/>
</dbReference>
<dbReference type="InterPro" id="IPR036047">
    <property type="entry name" value="F-box-like_dom_sf"/>
</dbReference>
<dbReference type="PANTHER" id="PTHR31370:SF2">
    <property type="entry name" value="OS08G0105100 PROTEIN"/>
    <property type="match status" value="1"/>
</dbReference>
<reference evidence="3" key="1">
    <citation type="journal article" date="2024" name="IScience">
        <title>Strigolactones Initiate the Formation of Haustorium-like Structures in Castilleja.</title>
        <authorList>
            <person name="Buerger M."/>
            <person name="Peterson D."/>
            <person name="Chory J."/>
        </authorList>
    </citation>
    <scope>NUCLEOTIDE SEQUENCE [LARGE SCALE GENOMIC DNA]</scope>
</reference>
<evidence type="ECO:0000313" key="3">
    <source>
        <dbReference type="Proteomes" id="UP001632038"/>
    </source>
</evidence>
<evidence type="ECO:0000259" key="1">
    <source>
        <dbReference type="PROSITE" id="PS50181"/>
    </source>
</evidence>
<protein>
    <recommendedName>
        <fullName evidence="1">F-box domain-containing protein</fullName>
    </recommendedName>
</protein>
<comment type="caution">
    <text evidence="2">The sequence shown here is derived from an EMBL/GenBank/DDBJ whole genome shotgun (WGS) entry which is preliminary data.</text>
</comment>
<accession>A0ABD3DF42</accession>
<name>A0ABD3DF42_9LAMI</name>
<dbReference type="InterPro" id="IPR040275">
    <property type="entry name" value="At5g39450-like"/>
</dbReference>
<gene>
    <name evidence="2" type="ORF">CASFOL_015437</name>
</gene>
<keyword evidence="3" id="KW-1185">Reference proteome</keyword>
<proteinExistence type="predicted"/>
<evidence type="ECO:0000313" key="2">
    <source>
        <dbReference type="EMBL" id="KAL3640469.1"/>
    </source>
</evidence>